<evidence type="ECO:0000313" key="8">
    <source>
        <dbReference type="EMBL" id="ABR23453.1"/>
    </source>
</evidence>
<keyword evidence="4" id="KW-0106">Calcium</keyword>
<dbReference type="GO" id="GO:0016042">
    <property type="term" value="P:lipid catabolic process"/>
    <property type="evidence" value="ECO:0007669"/>
    <property type="project" value="UniProtKB-KW"/>
</dbReference>
<dbReference type="Pfam" id="PF05826">
    <property type="entry name" value="Phospholip_A2_2"/>
    <property type="match status" value="1"/>
</dbReference>
<feature type="domain" description="Phospholipase A2-like central" evidence="7">
    <location>
        <begin position="36"/>
        <end position="111"/>
    </location>
</feature>
<accession>A6N9X0</accession>
<keyword evidence="3" id="KW-0378">Hydrolase</keyword>
<evidence type="ECO:0000256" key="5">
    <source>
        <dbReference type="ARBA" id="ARBA00022963"/>
    </source>
</evidence>
<evidence type="ECO:0000256" key="3">
    <source>
        <dbReference type="ARBA" id="ARBA00022801"/>
    </source>
</evidence>
<comment type="cofactor">
    <cofactor evidence="2">
        <name>Ca(2+)</name>
        <dbReference type="ChEBI" id="CHEBI:29108"/>
    </cofactor>
</comment>
<dbReference type="AlphaFoldDB" id="A6N9X0"/>
<dbReference type="GO" id="GO:0050482">
    <property type="term" value="P:arachidonate secretion"/>
    <property type="evidence" value="ECO:0007669"/>
    <property type="project" value="InterPro"/>
</dbReference>
<reference evidence="8" key="2">
    <citation type="journal article" date="2008" name="Insect Biochem. Mol. Biol.">
        <title>An insight into the sialome of the soft tick, Ornithodorus parkeri.</title>
        <authorList>
            <person name="Francischetti I.M."/>
            <person name="Mans B.J."/>
            <person name="Meng Z."/>
            <person name="Gudderra N."/>
            <person name="Veenstra T.D."/>
            <person name="Pham V.M."/>
            <person name="Ribeiro J.M."/>
        </authorList>
    </citation>
    <scope>NUCLEOTIDE SEQUENCE</scope>
    <source>
        <tissue evidence="8">Salivary gland</tissue>
    </source>
</reference>
<dbReference type="Gene3D" id="1.20.90.10">
    <property type="entry name" value="Phospholipase A2 domain"/>
    <property type="match status" value="1"/>
</dbReference>
<name>A6N9X0_ORNPR</name>
<evidence type="ECO:0000256" key="2">
    <source>
        <dbReference type="ARBA" id="ARBA00001913"/>
    </source>
</evidence>
<dbReference type="PANTHER" id="PTHR12253">
    <property type="entry name" value="RH14732P"/>
    <property type="match status" value="1"/>
</dbReference>
<dbReference type="GO" id="GO:0004623">
    <property type="term" value="F:phospholipase A2 activity"/>
    <property type="evidence" value="ECO:0007669"/>
    <property type="project" value="UniProtKB-EC"/>
</dbReference>
<keyword evidence="6" id="KW-0443">Lipid metabolism</keyword>
<evidence type="ECO:0000256" key="4">
    <source>
        <dbReference type="ARBA" id="ARBA00022837"/>
    </source>
</evidence>
<reference evidence="8" key="1">
    <citation type="submission" date="2007-05" db="EMBL/GenBank/DDBJ databases">
        <authorList>
            <person name="Douchkov D."/>
            <person name="Schweizer P."/>
        </authorList>
    </citation>
    <scope>NUCLEOTIDE SEQUENCE</scope>
    <source>
        <tissue evidence="8">Salivary gland</tissue>
    </source>
</reference>
<comment type="catalytic activity">
    <reaction evidence="1">
        <text>a 1,2-diacyl-sn-glycero-3-phosphocholine + H2O = a 1-acyl-sn-glycero-3-phosphocholine + a fatty acid + H(+)</text>
        <dbReference type="Rhea" id="RHEA:15801"/>
        <dbReference type="ChEBI" id="CHEBI:15377"/>
        <dbReference type="ChEBI" id="CHEBI:15378"/>
        <dbReference type="ChEBI" id="CHEBI:28868"/>
        <dbReference type="ChEBI" id="CHEBI:57643"/>
        <dbReference type="ChEBI" id="CHEBI:58168"/>
        <dbReference type="EC" id="3.1.1.4"/>
    </reaction>
</comment>
<evidence type="ECO:0000256" key="6">
    <source>
        <dbReference type="ARBA" id="ARBA00023098"/>
    </source>
</evidence>
<protein>
    <submittedName>
        <fullName evidence="8">Phospholipase A2</fullName>
    </submittedName>
</protein>
<evidence type="ECO:0000259" key="7">
    <source>
        <dbReference type="Pfam" id="PF05826"/>
    </source>
</evidence>
<dbReference type="InterPro" id="IPR036444">
    <property type="entry name" value="PLipase_A2_dom_sf"/>
</dbReference>
<proteinExistence type="evidence at transcript level"/>
<dbReference type="EMBL" id="EF633936">
    <property type="protein sequence ID" value="ABR23453.1"/>
    <property type="molecule type" value="mRNA"/>
</dbReference>
<sequence>MKDNAMKYTNSCISPLLGPVPMWVALVKWNKDGDFIYPGTKWCGAGNKSTTDNKYGSGESTDKCCEIHDNATDYMLAYGYHNQSRLTNPSPYTRTNCSDDIKLFNCLYNDSSSPFLRVRPSILRRRACSTALHTRIR</sequence>
<dbReference type="SUPFAM" id="SSF48619">
    <property type="entry name" value="Phospholipase A2, PLA2"/>
    <property type="match status" value="1"/>
</dbReference>
<dbReference type="GO" id="GO:0006644">
    <property type="term" value="P:phospholipid metabolic process"/>
    <property type="evidence" value="ECO:0007669"/>
    <property type="project" value="InterPro"/>
</dbReference>
<keyword evidence="5" id="KW-0442">Lipid degradation</keyword>
<evidence type="ECO:0000256" key="1">
    <source>
        <dbReference type="ARBA" id="ARBA00001604"/>
    </source>
</evidence>
<organism evidence="8">
    <name type="scientific">Ornithodoros parkeri</name>
    <name type="common">Soft tick</name>
    <name type="synonym">Argasid tick</name>
    <dbReference type="NCBI Taxonomy" id="140564"/>
    <lineage>
        <taxon>Eukaryota</taxon>
        <taxon>Metazoa</taxon>
        <taxon>Ecdysozoa</taxon>
        <taxon>Arthropoda</taxon>
        <taxon>Chelicerata</taxon>
        <taxon>Arachnida</taxon>
        <taxon>Acari</taxon>
        <taxon>Parasitiformes</taxon>
        <taxon>Ixodida</taxon>
        <taxon>Ixodoidea</taxon>
        <taxon>Argasidae</taxon>
        <taxon>Ornithodorinae</taxon>
        <taxon>Ornithodoros</taxon>
    </lineage>
</organism>
<dbReference type="InterPro" id="IPR016090">
    <property type="entry name" value="PLA2-like_dom"/>
</dbReference>